<evidence type="ECO:0000313" key="13">
    <source>
        <dbReference type="Proteomes" id="UP000078561"/>
    </source>
</evidence>
<feature type="region of interest" description="Disordered" evidence="10">
    <location>
        <begin position="132"/>
        <end position="158"/>
    </location>
</feature>
<dbReference type="GO" id="GO:0000981">
    <property type="term" value="F:DNA-binding transcription factor activity, RNA polymerase II-specific"/>
    <property type="evidence" value="ECO:0007669"/>
    <property type="project" value="TreeGrafter"/>
</dbReference>
<dbReference type="Proteomes" id="UP000078561">
    <property type="component" value="Unassembled WGS sequence"/>
</dbReference>
<feature type="region of interest" description="Disordered" evidence="10">
    <location>
        <begin position="171"/>
        <end position="198"/>
    </location>
</feature>
<dbReference type="EMBL" id="LT554740">
    <property type="protein sequence ID" value="SAM07377.1"/>
    <property type="molecule type" value="Genomic_DNA"/>
</dbReference>
<sequence length="304" mass="34565">MICHQVSFENTCDKHIDYNLLLETPYYYQPSPTPSTPLSSPTYSLIQEETSMRPHQQDFHTPPSLMACPQNTSNNDDWLLDPFYDLNSFSYNPLVVPSAEPLPLPPRTMDSTTPTFDDPMITMMMMAEGAAEAPPTAPVSPPHVMADCHPSPKKSCKRKSVPYANQMRSLNFNQTTPSSSTVEPPAAPRAKRVKQTSPSPYRCDFSGCDKSFTRPYNLKSHRRTHTNEKPFDCPHCPKKFARQHDRNRHAKLHLGVKPFFCFLCFKSFARQDALSRHQRWSDDEPGVIGCSTLKRKKTVVQTRS</sequence>
<evidence type="ECO:0000256" key="2">
    <source>
        <dbReference type="ARBA" id="ARBA00004642"/>
    </source>
</evidence>
<evidence type="ECO:0000256" key="10">
    <source>
        <dbReference type="SAM" id="MobiDB-lite"/>
    </source>
</evidence>
<dbReference type="PANTHER" id="PTHR23235">
    <property type="entry name" value="KRUEPPEL-LIKE TRANSCRIPTION FACTOR"/>
    <property type="match status" value="1"/>
</dbReference>
<evidence type="ECO:0000256" key="1">
    <source>
        <dbReference type="ARBA" id="ARBA00004604"/>
    </source>
</evidence>
<dbReference type="InterPro" id="IPR036236">
    <property type="entry name" value="Znf_C2H2_sf"/>
</dbReference>
<keyword evidence="3" id="KW-1017">Isopeptide bond</keyword>
<evidence type="ECO:0000256" key="9">
    <source>
        <dbReference type="PROSITE-ProRule" id="PRU00042"/>
    </source>
</evidence>
<dbReference type="OMA" id="KRQYKSR"/>
<dbReference type="InParanoid" id="A0A168RTN5"/>
<dbReference type="GO" id="GO:0008270">
    <property type="term" value="F:zinc ion binding"/>
    <property type="evidence" value="ECO:0007669"/>
    <property type="project" value="UniProtKB-KW"/>
</dbReference>
<organism evidence="12">
    <name type="scientific">Absidia glauca</name>
    <name type="common">Pin mould</name>
    <dbReference type="NCBI Taxonomy" id="4829"/>
    <lineage>
        <taxon>Eukaryota</taxon>
        <taxon>Fungi</taxon>
        <taxon>Fungi incertae sedis</taxon>
        <taxon>Mucoromycota</taxon>
        <taxon>Mucoromycotina</taxon>
        <taxon>Mucoromycetes</taxon>
        <taxon>Mucorales</taxon>
        <taxon>Cunninghamellaceae</taxon>
        <taxon>Absidia</taxon>
    </lineage>
</organism>
<accession>A0A168RTN5</accession>
<feature type="domain" description="C2H2-type" evidence="11">
    <location>
        <begin position="259"/>
        <end position="286"/>
    </location>
</feature>
<comment type="subcellular location">
    <subcellularLocation>
        <location evidence="1">Nucleus</location>
        <location evidence="1">Nucleolus</location>
    </subcellularLocation>
    <subcellularLocation>
        <location evidence="2">Nucleus</location>
        <location evidence="2">Nucleoplasm</location>
    </subcellularLocation>
</comment>
<proteinExistence type="predicted"/>
<dbReference type="InterPro" id="IPR013087">
    <property type="entry name" value="Znf_C2H2_type"/>
</dbReference>
<dbReference type="SMART" id="SM00355">
    <property type="entry name" value="ZnF_C2H2"/>
    <property type="match status" value="3"/>
</dbReference>
<reference evidence="12" key="1">
    <citation type="submission" date="2016-04" db="EMBL/GenBank/DDBJ databases">
        <authorList>
            <person name="Evans L.H."/>
            <person name="Alamgir A."/>
            <person name="Owens N."/>
            <person name="Weber N.D."/>
            <person name="Virtaneva K."/>
            <person name="Barbian K."/>
            <person name="Babar A."/>
            <person name="Rosenke K."/>
        </authorList>
    </citation>
    <scope>NUCLEOTIDE SEQUENCE [LARGE SCALE GENOMIC DNA]</scope>
    <source>
        <strain evidence="12">CBS 101.48</strain>
    </source>
</reference>
<evidence type="ECO:0000256" key="6">
    <source>
        <dbReference type="ARBA" id="ARBA00022833"/>
    </source>
</evidence>
<dbReference type="GO" id="GO:0000978">
    <property type="term" value="F:RNA polymerase II cis-regulatory region sequence-specific DNA binding"/>
    <property type="evidence" value="ECO:0007669"/>
    <property type="project" value="TreeGrafter"/>
</dbReference>
<dbReference type="PANTHER" id="PTHR23235:SF120">
    <property type="entry name" value="KRUPPEL-LIKE FACTOR 15"/>
    <property type="match status" value="1"/>
</dbReference>
<name>A0A168RTN5_ABSGL</name>
<feature type="compositionally biased region" description="Polar residues" evidence="10">
    <location>
        <begin position="171"/>
        <end position="182"/>
    </location>
</feature>
<protein>
    <recommendedName>
        <fullName evidence="8">Wilms tumor protein homolog</fullName>
    </recommendedName>
</protein>
<dbReference type="PROSITE" id="PS50157">
    <property type="entry name" value="ZINC_FINGER_C2H2_2"/>
    <property type="match status" value="3"/>
</dbReference>
<keyword evidence="5 9" id="KW-0863">Zinc-finger</keyword>
<evidence type="ECO:0000256" key="7">
    <source>
        <dbReference type="ARBA" id="ARBA00022843"/>
    </source>
</evidence>
<keyword evidence="6" id="KW-0862">Zinc</keyword>
<dbReference type="PROSITE" id="PS00028">
    <property type="entry name" value="ZINC_FINGER_C2H2_1"/>
    <property type="match status" value="2"/>
</dbReference>
<evidence type="ECO:0000256" key="4">
    <source>
        <dbReference type="ARBA" id="ARBA00022723"/>
    </source>
</evidence>
<evidence type="ECO:0000313" key="12">
    <source>
        <dbReference type="EMBL" id="SAM07377.1"/>
    </source>
</evidence>
<evidence type="ECO:0000256" key="5">
    <source>
        <dbReference type="ARBA" id="ARBA00022771"/>
    </source>
</evidence>
<evidence type="ECO:0000256" key="8">
    <source>
        <dbReference type="ARBA" id="ARBA00069242"/>
    </source>
</evidence>
<dbReference type="FunFam" id="3.30.160.60:FF:000063">
    <property type="entry name" value="Wilms tumor 1-KTS isoform"/>
    <property type="match status" value="1"/>
</dbReference>
<dbReference type="GO" id="GO:0005730">
    <property type="term" value="C:nucleolus"/>
    <property type="evidence" value="ECO:0007669"/>
    <property type="project" value="UniProtKB-SubCell"/>
</dbReference>
<dbReference type="OrthoDB" id="8922241at2759"/>
<keyword evidence="13" id="KW-1185">Reference proteome</keyword>
<evidence type="ECO:0000259" key="11">
    <source>
        <dbReference type="PROSITE" id="PS50157"/>
    </source>
</evidence>
<gene>
    <name evidence="12" type="primary">ABSGL_13018.1 scaffold 13554</name>
</gene>
<evidence type="ECO:0000256" key="3">
    <source>
        <dbReference type="ARBA" id="ARBA00022499"/>
    </source>
</evidence>
<dbReference type="Pfam" id="PF00096">
    <property type="entry name" value="zf-C2H2"/>
    <property type="match status" value="3"/>
</dbReference>
<feature type="domain" description="C2H2-type" evidence="11">
    <location>
        <begin position="201"/>
        <end position="230"/>
    </location>
</feature>
<feature type="domain" description="C2H2-type" evidence="11">
    <location>
        <begin position="231"/>
        <end position="258"/>
    </location>
</feature>
<keyword evidence="4" id="KW-0479">Metal-binding</keyword>
<dbReference type="GO" id="GO:0005654">
    <property type="term" value="C:nucleoplasm"/>
    <property type="evidence" value="ECO:0007669"/>
    <property type="project" value="UniProtKB-SubCell"/>
</dbReference>
<dbReference type="STRING" id="4829.A0A168RTN5"/>
<keyword evidence="7" id="KW-0832">Ubl conjugation</keyword>
<dbReference type="SUPFAM" id="SSF57667">
    <property type="entry name" value="beta-beta-alpha zinc fingers"/>
    <property type="match status" value="2"/>
</dbReference>
<dbReference type="AlphaFoldDB" id="A0A168RTN5"/>
<dbReference type="Gene3D" id="3.30.160.60">
    <property type="entry name" value="Classic Zinc Finger"/>
    <property type="match status" value="3"/>
</dbReference>